<dbReference type="CDD" id="cd00075">
    <property type="entry name" value="HATPase"/>
    <property type="match status" value="1"/>
</dbReference>
<dbReference type="SMART" id="SM00388">
    <property type="entry name" value="HisKA"/>
    <property type="match status" value="1"/>
</dbReference>
<dbReference type="Proteomes" id="UP000011626">
    <property type="component" value="Unassembled WGS sequence"/>
</dbReference>
<dbReference type="CDD" id="cd00082">
    <property type="entry name" value="HisKA"/>
    <property type="match status" value="1"/>
</dbReference>
<evidence type="ECO:0000256" key="5">
    <source>
        <dbReference type="ARBA" id="ARBA00022777"/>
    </source>
</evidence>
<dbReference type="InterPro" id="IPR003594">
    <property type="entry name" value="HATPase_dom"/>
</dbReference>
<dbReference type="Gene3D" id="3.30.450.20">
    <property type="entry name" value="PAS domain"/>
    <property type="match status" value="2"/>
</dbReference>
<dbReference type="InterPro" id="IPR000014">
    <property type="entry name" value="PAS"/>
</dbReference>
<dbReference type="InterPro" id="IPR000700">
    <property type="entry name" value="PAS-assoc_C"/>
</dbReference>
<dbReference type="SUPFAM" id="SSF55785">
    <property type="entry name" value="PYP-like sensor domain (PAS domain)"/>
    <property type="match status" value="1"/>
</dbReference>
<dbReference type="InterPro" id="IPR005467">
    <property type="entry name" value="His_kinase_dom"/>
</dbReference>
<accession>M0CWI1</accession>
<dbReference type="SUPFAM" id="SSF47384">
    <property type="entry name" value="Homodimeric domain of signal transducing histidine kinase"/>
    <property type="match status" value="1"/>
</dbReference>
<dbReference type="InterPro" id="IPR050736">
    <property type="entry name" value="Sensor_HK_Regulatory"/>
</dbReference>
<dbReference type="Pfam" id="PF02518">
    <property type="entry name" value="HATPase_c"/>
    <property type="match status" value="1"/>
</dbReference>
<evidence type="ECO:0000256" key="3">
    <source>
        <dbReference type="ARBA" id="ARBA00022553"/>
    </source>
</evidence>
<keyword evidence="3" id="KW-0597">Phosphoprotein</keyword>
<sequence>MTVSSTDGPPDRVRVLVAHDRNRELLAEWLGDTYEVLSGLDDEGTAGGGDGEGPFAATDLCLVDPEGFAANRERLRTWKDRADPVFAPVVLVTEEPLSEGLDPESWESIDGLYVVDDVVQIPVEKAVLFRRLENLLSRRSLSTDLARSYERAEERFASLFHATPDPALVLSEGHIIYVNDALCEEFGVDRDDIHWRHIAELDALPPATRDQIESQIERVLAAESETDAADWTGGDDPPEDLREAAVDDGTDDAVETGPNATLDDAVTDEALDERTETVVVERPDGERRYAETNVKPMILDERRNVAVVMRDVTERRRRKRELERKNERLEEFASIVSHDLRNPIQVLDGRLSHLEESAVDDGALADGESLADQVEPMRRSVDRMSDLVDDMLTLAREGTAVEETEVVDLAAVAEEAWTTTDAPAATFAVDGDLALAADPSRLRQLFENCFRNAVDHGPSDVTVRVGDLPDGRGFFVEDDGPGIPESERDEIFELGHTTSDDGTGLGLGIVSEIVDAHGWTVSVTESEGGGARFEIVVE</sequence>
<evidence type="ECO:0000256" key="1">
    <source>
        <dbReference type="ARBA" id="ARBA00000085"/>
    </source>
</evidence>
<protein>
    <recommendedName>
        <fullName evidence="2">histidine kinase</fullName>
        <ecNumber evidence="2">2.7.13.3</ecNumber>
    </recommendedName>
</protein>
<keyword evidence="6" id="KW-0902">Two-component regulatory system</keyword>
<feature type="domain" description="PAC" evidence="10">
    <location>
        <begin position="273"/>
        <end position="324"/>
    </location>
</feature>
<dbReference type="SMART" id="SM00387">
    <property type="entry name" value="HATPase_c"/>
    <property type="match status" value="1"/>
</dbReference>
<evidence type="ECO:0000256" key="4">
    <source>
        <dbReference type="ARBA" id="ARBA00022679"/>
    </source>
</evidence>
<organism evidence="11 12">
    <name type="scientific">Halosimplex carlsbadense 2-9-1</name>
    <dbReference type="NCBI Taxonomy" id="797114"/>
    <lineage>
        <taxon>Archaea</taxon>
        <taxon>Methanobacteriati</taxon>
        <taxon>Methanobacteriota</taxon>
        <taxon>Stenosarchaea group</taxon>
        <taxon>Halobacteria</taxon>
        <taxon>Halobacteriales</taxon>
        <taxon>Haloarculaceae</taxon>
        <taxon>Halosimplex</taxon>
    </lineage>
</organism>
<dbReference type="SMART" id="SM00091">
    <property type="entry name" value="PAS"/>
    <property type="match status" value="1"/>
</dbReference>
<dbReference type="InterPro" id="IPR004358">
    <property type="entry name" value="Sig_transdc_His_kin-like_C"/>
</dbReference>
<dbReference type="Pfam" id="PF00512">
    <property type="entry name" value="HisKA"/>
    <property type="match status" value="1"/>
</dbReference>
<evidence type="ECO:0000256" key="7">
    <source>
        <dbReference type="SAM" id="MobiDB-lite"/>
    </source>
</evidence>
<dbReference type="STRING" id="797114.C475_07756"/>
<dbReference type="EMBL" id="AOIU01000018">
    <property type="protein sequence ID" value="ELZ26812.1"/>
    <property type="molecule type" value="Genomic_DNA"/>
</dbReference>
<comment type="catalytic activity">
    <reaction evidence="1">
        <text>ATP + protein L-histidine = ADP + protein N-phospho-L-histidine.</text>
        <dbReference type="EC" id="2.7.13.3"/>
    </reaction>
</comment>
<dbReference type="PANTHER" id="PTHR43711:SF1">
    <property type="entry name" value="HISTIDINE KINASE 1"/>
    <property type="match status" value="1"/>
</dbReference>
<dbReference type="EC" id="2.7.13.3" evidence="2"/>
<dbReference type="InterPro" id="IPR036890">
    <property type="entry name" value="HATPase_C_sf"/>
</dbReference>
<name>M0CWI1_9EURY</name>
<evidence type="ECO:0000259" key="9">
    <source>
        <dbReference type="PROSITE" id="PS50112"/>
    </source>
</evidence>
<feature type="domain" description="PAS" evidence="9">
    <location>
        <begin position="172"/>
        <end position="223"/>
    </location>
</feature>
<dbReference type="CDD" id="cd00130">
    <property type="entry name" value="PAS"/>
    <property type="match status" value="1"/>
</dbReference>
<evidence type="ECO:0000256" key="2">
    <source>
        <dbReference type="ARBA" id="ARBA00012438"/>
    </source>
</evidence>
<gene>
    <name evidence="11" type="ORF">C475_07756</name>
</gene>
<evidence type="ECO:0000313" key="11">
    <source>
        <dbReference type="EMBL" id="ELZ26812.1"/>
    </source>
</evidence>
<evidence type="ECO:0000259" key="8">
    <source>
        <dbReference type="PROSITE" id="PS50109"/>
    </source>
</evidence>
<dbReference type="eggNOG" id="arCOG02330">
    <property type="taxonomic scope" value="Archaea"/>
</dbReference>
<evidence type="ECO:0000313" key="12">
    <source>
        <dbReference type="Proteomes" id="UP000011626"/>
    </source>
</evidence>
<comment type="caution">
    <text evidence="11">The sequence shown here is derived from an EMBL/GenBank/DDBJ whole genome shotgun (WGS) entry which is preliminary data.</text>
</comment>
<dbReference type="InterPro" id="IPR036097">
    <property type="entry name" value="HisK_dim/P_sf"/>
</dbReference>
<feature type="region of interest" description="Disordered" evidence="7">
    <location>
        <begin position="223"/>
        <end position="260"/>
    </location>
</feature>
<reference evidence="11 12" key="1">
    <citation type="journal article" date="2014" name="PLoS Genet.">
        <title>Phylogenetically driven sequencing of extremely halophilic archaea reveals strategies for static and dynamic osmo-response.</title>
        <authorList>
            <person name="Becker E.A."/>
            <person name="Seitzer P.M."/>
            <person name="Tritt A."/>
            <person name="Larsen D."/>
            <person name="Krusor M."/>
            <person name="Yao A.I."/>
            <person name="Wu D."/>
            <person name="Madern D."/>
            <person name="Eisen J.A."/>
            <person name="Darling A.E."/>
            <person name="Facciotti M.T."/>
        </authorList>
    </citation>
    <scope>NUCLEOTIDE SEQUENCE [LARGE SCALE GENOMIC DNA]</scope>
    <source>
        <strain evidence="11 12">2-9-1</strain>
    </source>
</reference>
<keyword evidence="5 11" id="KW-0418">Kinase</keyword>
<dbReference type="PRINTS" id="PR00344">
    <property type="entry name" value="BCTRLSENSOR"/>
</dbReference>
<dbReference type="PROSITE" id="PS50109">
    <property type="entry name" value="HIS_KIN"/>
    <property type="match status" value="1"/>
</dbReference>
<dbReference type="InterPro" id="IPR035965">
    <property type="entry name" value="PAS-like_dom_sf"/>
</dbReference>
<keyword evidence="12" id="KW-1185">Reference proteome</keyword>
<feature type="domain" description="Histidine kinase" evidence="8">
    <location>
        <begin position="335"/>
        <end position="538"/>
    </location>
</feature>
<dbReference type="Gene3D" id="3.30.565.10">
    <property type="entry name" value="Histidine kinase-like ATPase, C-terminal domain"/>
    <property type="match status" value="1"/>
</dbReference>
<dbReference type="InterPro" id="IPR003661">
    <property type="entry name" value="HisK_dim/P_dom"/>
</dbReference>
<dbReference type="AlphaFoldDB" id="M0CWI1"/>
<dbReference type="Pfam" id="PF13426">
    <property type="entry name" value="PAS_9"/>
    <property type="match status" value="1"/>
</dbReference>
<dbReference type="SUPFAM" id="SSF55874">
    <property type="entry name" value="ATPase domain of HSP90 chaperone/DNA topoisomerase II/histidine kinase"/>
    <property type="match status" value="1"/>
</dbReference>
<dbReference type="PROSITE" id="PS50112">
    <property type="entry name" value="PAS"/>
    <property type="match status" value="1"/>
</dbReference>
<keyword evidence="4" id="KW-0808">Transferase</keyword>
<dbReference type="PATRIC" id="fig|797114.5.peg.1582"/>
<dbReference type="PROSITE" id="PS50113">
    <property type="entry name" value="PAC"/>
    <property type="match status" value="1"/>
</dbReference>
<evidence type="ECO:0000256" key="6">
    <source>
        <dbReference type="ARBA" id="ARBA00023012"/>
    </source>
</evidence>
<dbReference type="Gene3D" id="1.10.287.130">
    <property type="match status" value="1"/>
</dbReference>
<evidence type="ECO:0000259" key="10">
    <source>
        <dbReference type="PROSITE" id="PS50113"/>
    </source>
</evidence>
<dbReference type="PANTHER" id="PTHR43711">
    <property type="entry name" value="TWO-COMPONENT HISTIDINE KINASE"/>
    <property type="match status" value="1"/>
</dbReference>
<dbReference type="NCBIfam" id="TIGR00229">
    <property type="entry name" value="sensory_box"/>
    <property type="match status" value="2"/>
</dbReference>
<proteinExistence type="predicted"/>
<dbReference type="GO" id="GO:0000155">
    <property type="term" value="F:phosphorelay sensor kinase activity"/>
    <property type="evidence" value="ECO:0007669"/>
    <property type="project" value="InterPro"/>
</dbReference>